<organism evidence="1 2">
    <name type="scientific">Linum trigynum</name>
    <dbReference type="NCBI Taxonomy" id="586398"/>
    <lineage>
        <taxon>Eukaryota</taxon>
        <taxon>Viridiplantae</taxon>
        <taxon>Streptophyta</taxon>
        <taxon>Embryophyta</taxon>
        <taxon>Tracheophyta</taxon>
        <taxon>Spermatophyta</taxon>
        <taxon>Magnoliopsida</taxon>
        <taxon>eudicotyledons</taxon>
        <taxon>Gunneridae</taxon>
        <taxon>Pentapetalae</taxon>
        <taxon>rosids</taxon>
        <taxon>fabids</taxon>
        <taxon>Malpighiales</taxon>
        <taxon>Linaceae</taxon>
        <taxon>Linum</taxon>
    </lineage>
</organism>
<reference evidence="1 2" key="1">
    <citation type="submission" date="2024-04" db="EMBL/GenBank/DDBJ databases">
        <authorList>
            <person name="Fracassetti M."/>
        </authorList>
    </citation>
    <scope>NUCLEOTIDE SEQUENCE [LARGE SCALE GENOMIC DNA]</scope>
</reference>
<dbReference type="EMBL" id="OZ034813">
    <property type="protein sequence ID" value="CAL1354217.1"/>
    <property type="molecule type" value="Genomic_DNA"/>
</dbReference>
<dbReference type="Proteomes" id="UP001497516">
    <property type="component" value="Chromosome 1"/>
</dbReference>
<evidence type="ECO:0000313" key="2">
    <source>
        <dbReference type="Proteomes" id="UP001497516"/>
    </source>
</evidence>
<protein>
    <recommendedName>
        <fullName evidence="3">Secreted protein</fullName>
    </recommendedName>
</protein>
<keyword evidence="2" id="KW-1185">Reference proteome</keyword>
<accession>A0AAV2CCV7</accession>
<proteinExistence type="predicted"/>
<evidence type="ECO:0008006" key="3">
    <source>
        <dbReference type="Google" id="ProtNLM"/>
    </source>
</evidence>
<evidence type="ECO:0000313" key="1">
    <source>
        <dbReference type="EMBL" id="CAL1354217.1"/>
    </source>
</evidence>
<name>A0AAV2CCV7_9ROSI</name>
<sequence>MVARVQFLASTTLFLESFNGVPVCRLCGPCSVGLLLIRELGPLDCEMEWGGRHGLKPALCRGSRSRAGRGLGVLGRVLVRRARLILRAGSG</sequence>
<dbReference type="AlphaFoldDB" id="A0AAV2CCV7"/>
<gene>
    <name evidence="1" type="ORF">LTRI10_LOCUS2051</name>
</gene>